<evidence type="ECO:0000256" key="8">
    <source>
        <dbReference type="HAMAP-Rule" id="MF_01521"/>
    </source>
</evidence>
<keyword evidence="4 8" id="KW-1133">Transmembrane helix</keyword>
<organism evidence="9 10">
    <name type="scientific">Chromatocurvus halotolerans</name>
    <dbReference type="NCBI Taxonomy" id="1132028"/>
    <lineage>
        <taxon>Bacteria</taxon>
        <taxon>Pseudomonadati</taxon>
        <taxon>Pseudomonadota</taxon>
        <taxon>Gammaproteobacteria</taxon>
        <taxon>Cellvibrionales</taxon>
        <taxon>Halieaceae</taxon>
        <taxon>Chromatocurvus</taxon>
    </lineage>
</organism>
<keyword evidence="2 8" id="KW-1003">Cell membrane</keyword>
<evidence type="ECO:0000256" key="7">
    <source>
        <dbReference type="ARBA" id="ARBA00023211"/>
    </source>
</evidence>
<evidence type="ECO:0000256" key="3">
    <source>
        <dbReference type="ARBA" id="ARBA00022692"/>
    </source>
</evidence>
<feature type="transmembrane region" description="Helical" evidence="8">
    <location>
        <begin position="35"/>
        <end position="55"/>
    </location>
</feature>
<dbReference type="AlphaFoldDB" id="A0A4R2LGX6"/>
<dbReference type="Pfam" id="PF02659">
    <property type="entry name" value="Mntp"/>
    <property type="match status" value="1"/>
</dbReference>
<dbReference type="RefSeq" id="WP_117316813.1">
    <property type="nucleotide sequence ID" value="NZ_QQSW01000006.1"/>
</dbReference>
<dbReference type="EMBL" id="SLWX01000001">
    <property type="protein sequence ID" value="TCO78575.1"/>
    <property type="molecule type" value="Genomic_DNA"/>
</dbReference>
<evidence type="ECO:0000256" key="2">
    <source>
        <dbReference type="ARBA" id="ARBA00022475"/>
    </source>
</evidence>
<name>A0A4R2LGX6_9GAMM</name>
<evidence type="ECO:0000313" key="9">
    <source>
        <dbReference type="EMBL" id="TCO78575.1"/>
    </source>
</evidence>
<dbReference type="Proteomes" id="UP000294980">
    <property type="component" value="Unassembled WGS sequence"/>
</dbReference>
<dbReference type="PANTHER" id="PTHR35529:SF1">
    <property type="entry name" value="MANGANESE EFFLUX PUMP MNTP-RELATED"/>
    <property type="match status" value="1"/>
</dbReference>
<comment type="similarity">
    <text evidence="8">Belongs to the MntP (TC 9.B.29) family.</text>
</comment>
<sequence length="180" mass="18487">MLEVIILAVALGMDAFAVSLGLGARQQPHPRRLSLLCAVYFGFFQGVMPLVGFLAGQSALGWLANSAPWIACALLAAVGSKMLYEALFGTLEADIRATTQRALLTLAVATSIDALAAGFVLNLLPVPFVVACVVFGVVAALMSGAGVLLGQRTSALLGSRAETLGGIVLLIMAGRFALVG</sequence>
<reference evidence="9 10" key="1">
    <citation type="submission" date="2019-03" db="EMBL/GenBank/DDBJ databases">
        <title>Genomic Encyclopedia of Type Strains, Phase IV (KMG-IV): sequencing the most valuable type-strain genomes for metagenomic binning, comparative biology and taxonomic classification.</title>
        <authorList>
            <person name="Goeker M."/>
        </authorList>
    </citation>
    <scope>NUCLEOTIDE SEQUENCE [LARGE SCALE GENOMIC DNA]</scope>
    <source>
        <strain evidence="9 10">DSM 23344</strain>
    </source>
</reference>
<dbReference type="OrthoDB" id="9811590at2"/>
<proteinExistence type="inferred from homology"/>
<dbReference type="HAMAP" id="MF_01521">
    <property type="entry name" value="MntP_pump"/>
    <property type="match status" value="1"/>
</dbReference>
<evidence type="ECO:0000256" key="5">
    <source>
        <dbReference type="ARBA" id="ARBA00023065"/>
    </source>
</evidence>
<evidence type="ECO:0000256" key="6">
    <source>
        <dbReference type="ARBA" id="ARBA00023136"/>
    </source>
</evidence>
<keyword evidence="1 8" id="KW-0813">Transport</keyword>
<comment type="subcellular location">
    <subcellularLocation>
        <location evidence="8">Cell membrane</location>
        <topology evidence="8">Multi-pass membrane protein</topology>
    </subcellularLocation>
</comment>
<keyword evidence="7 8" id="KW-0464">Manganese</keyword>
<evidence type="ECO:0000313" key="10">
    <source>
        <dbReference type="Proteomes" id="UP000294980"/>
    </source>
</evidence>
<dbReference type="PANTHER" id="PTHR35529">
    <property type="entry name" value="MANGANESE EFFLUX PUMP MNTP-RELATED"/>
    <property type="match status" value="1"/>
</dbReference>
<dbReference type="InterPro" id="IPR022929">
    <property type="entry name" value="Put_MntP"/>
</dbReference>
<evidence type="ECO:0000256" key="4">
    <source>
        <dbReference type="ARBA" id="ARBA00022989"/>
    </source>
</evidence>
<feature type="transmembrane region" description="Helical" evidence="8">
    <location>
        <begin position="67"/>
        <end position="91"/>
    </location>
</feature>
<feature type="transmembrane region" description="Helical" evidence="8">
    <location>
        <begin position="103"/>
        <end position="122"/>
    </location>
</feature>
<dbReference type="InterPro" id="IPR003810">
    <property type="entry name" value="Mntp/YtaF"/>
</dbReference>
<keyword evidence="10" id="KW-1185">Reference proteome</keyword>
<dbReference type="GO" id="GO:0005384">
    <property type="term" value="F:manganese ion transmembrane transporter activity"/>
    <property type="evidence" value="ECO:0007669"/>
    <property type="project" value="UniProtKB-UniRule"/>
</dbReference>
<feature type="transmembrane region" description="Helical" evidence="8">
    <location>
        <begin position="6"/>
        <end position="23"/>
    </location>
</feature>
<evidence type="ECO:0000256" key="1">
    <source>
        <dbReference type="ARBA" id="ARBA00022448"/>
    </source>
</evidence>
<gene>
    <name evidence="8" type="primary">mntP</name>
    <name evidence="9" type="ORF">EV688_101393</name>
</gene>
<protein>
    <recommendedName>
        <fullName evidence="8">Putative manganese efflux pump MntP</fullName>
    </recommendedName>
</protein>
<feature type="transmembrane region" description="Helical" evidence="8">
    <location>
        <begin position="161"/>
        <end position="178"/>
    </location>
</feature>
<comment type="caution">
    <text evidence="9">The sequence shown here is derived from an EMBL/GenBank/DDBJ whole genome shotgun (WGS) entry which is preliminary data.</text>
</comment>
<feature type="transmembrane region" description="Helical" evidence="8">
    <location>
        <begin position="128"/>
        <end position="149"/>
    </location>
</feature>
<dbReference type="GO" id="GO:0005886">
    <property type="term" value="C:plasma membrane"/>
    <property type="evidence" value="ECO:0007669"/>
    <property type="project" value="UniProtKB-SubCell"/>
</dbReference>
<comment type="function">
    <text evidence="8">Probably functions as a manganese efflux pump.</text>
</comment>
<keyword evidence="5 8" id="KW-0406">Ion transport</keyword>
<accession>A0A4R2LGX6</accession>
<keyword evidence="3 8" id="KW-0812">Transmembrane</keyword>
<keyword evidence="6 8" id="KW-0472">Membrane</keyword>